<dbReference type="CDD" id="cd05013">
    <property type="entry name" value="SIS_RpiR"/>
    <property type="match status" value="1"/>
</dbReference>
<evidence type="ECO:0000313" key="7">
    <source>
        <dbReference type="EMBL" id="WRP14285.1"/>
    </source>
</evidence>
<feature type="domain" description="HTH rpiR-type" evidence="5">
    <location>
        <begin position="14"/>
        <end position="90"/>
    </location>
</feature>
<feature type="region of interest" description="Disordered" evidence="4">
    <location>
        <begin position="291"/>
        <end position="327"/>
    </location>
</feature>
<dbReference type="InterPro" id="IPR009057">
    <property type="entry name" value="Homeodomain-like_sf"/>
</dbReference>
<dbReference type="PANTHER" id="PTHR30514:SF1">
    <property type="entry name" value="HTH-TYPE TRANSCRIPTIONAL REGULATOR HEXR-RELATED"/>
    <property type="match status" value="1"/>
</dbReference>
<evidence type="ECO:0000259" key="6">
    <source>
        <dbReference type="PROSITE" id="PS51464"/>
    </source>
</evidence>
<dbReference type="SUPFAM" id="SSF53697">
    <property type="entry name" value="SIS domain"/>
    <property type="match status" value="1"/>
</dbReference>
<accession>A0ABZ1BP68</accession>
<dbReference type="SUPFAM" id="SSF46689">
    <property type="entry name" value="Homeodomain-like"/>
    <property type="match status" value="1"/>
</dbReference>
<evidence type="ECO:0000256" key="1">
    <source>
        <dbReference type="ARBA" id="ARBA00023015"/>
    </source>
</evidence>
<evidence type="ECO:0000256" key="2">
    <source>
        <dbReference type="ARBA" id="ARBA00023125"/>
    </source>
</evidence>
<evidence type="ECO:0000256" key="3">
    <source>
        <dbReference type="ARBA" id="ARBA00023163"/>
    </source>
</evidence>
<proteinExistence type="predicted"/>
<dbReference type="InterPro" id="IPR047640">
    <property type="entry name" value="RpiR-like"/>
</dbReference>
<dbReference type="Gene3D" id="1.10.10.10">
    <property type="entry name" value="Winged helix-like DNA-binding domain superfamily/Winged helix DNA-binding domain"/>
    <property type="match status" value="1"/>
</dbReference>
<evidence type="ECO:0000256" key="4">
    <source>
        <dbReference type="SAM" id="MobiDB-lite"/>
    </source>
</evidence>
<dbReference type="InterPro" id="IPR035472">
    <property type="entry name" value="RpiR-like_SIS"/>
</dbReference>
<evidence type="ECO:0000259" key="5">
    <source>
        <dbReference type="PROSITE" id="PS51071"/>
    </source>
</evidence>
<dbReference type="Proteomes" id="UP001333102">
    <property type="component" value="Chromosome"/>
</dbReference>
<dbReference type="Pfam" id="PF01380">
    <property type="entry name" value="SIS"/>
    <property type="match status" value="1"/>
</dbReference>
<dbReference type="PROSITE" id="PS51464">
    <property type="entry name" value="SIS"/>
    <property type="match status" value="1"/>
</dbReference>
<gene>
    <name evidence="7" type="ORF">VLY81_12805</name>
</gene>
<keyword evidence="8" id="KW-1185">Reference proteome</keyword>
<reference evidence="8" key="1">
    <citation type="submission" date="2023-12" db="EMBL/GenBank/DDBJ databases">
        <title>Novel isolates from deep terrestrial aquifers shed light on the physiology and ecology of the class Limnochordia.</title>
        <authorList>
            <person name="Karnachuk O.V."/>
            <person name="Lukina A.P."/>
            <person name="Avakyan M.R."/>
            <person name="Kadnikov V."/>
            <person name="Begmatov S."/>
            <person name="Beletsky A.V."/>
            <person name="Mardanov A.V."/>
            <person name="Ravin N.V."/>
        </authorList>
    </citation>
    <scope>NUCLEOTIDE SEQUENCE [LARGE SCALE GENOMIC DNA]</scope>
    <source>
        <strain evidence="8">LN</strain>
    </source>
</reference>
<dbReference type="InterPro" id="IPR001347">
    <property type="entry name" value="SIS_dom"/>
</dbReference>
<name>A0ABZ1BP68_9FIRM</name>
<dbReference type="InterPro" id="IPR036388">
    <property type="entry name" value="WH-like_DNA-bd_sf"/>
</dbReference>
<feature type="domain" description="SIS" evidence="6">
    <location>
        <begin position="138"/>
        <end position="278"/>
    </location>
</feature>
<dbReference type="EMBL" id="CP141614">
    <property type="protein sequence ID" value="WRP14285.1"/>
    <property type="molecule type" value="Genomic_DNA"/>
</dbReference>
<dbReference type="Gene3D" id="3.40.50.10490">
    <property type="entry name" value="Glucose-6-phosphate isomerase like protein, domain 1"/>
    <property type="match status" value="1"/>
</dbReference>
<dbReference type="InterPro" id="IPR046348">
    <property type="entry name" value="SIS_dom_sf"/>
</dbReference>
<dbReference type="RefSeq" id="WP_324668594.1">
    <property type="nucleotide sequence ID" value="NZ_CP141614.1"/>
</dbReference>
<dbReference type="PANTHER" id="PTHR30514">
    <property type="entry name" value="GLUCOKINASE"/>
    <property type="match status" value="1"/>
</dbReference>
<keyword evidence="1" id="KW-0805">Transcription regulation</keyword>
<dbReference type="PROSITE" id="PS51071">
    <property type="entry name" value="HTH_RPIR"/>
    <property type="match status" value="1"/>
</dbReference>
<organism evidence="7 8">
    <name type="scientific">Geochorda subterranea</name>
    <dbReference type="NCBI Taxonomy" id="3109564"/>
    <lineage>
        <taxon>Bacteria</taxon>
        <taxon>Bacillati</taxon>
        <taxon>Bacillota</taxon>
        <taxon>Limnochordia</taxon>
        <taxon>Limnochordales</taxon>
        <taxon>Geochordaceae</taxon>
        <taxon>Geochorda</taxon>
    </lineage>
</organism>
<keyword evidence="2" id="KW-0238">DNA-binding</keyword>
<feature type="compositionally biased region" description="Basic and acidic residues" evidence="4">
    <location>
        <begin position="314"/>
        <end position="327"/>
    </location>
</feature>
<dbReference type="Pfam" id="PF01418">
    <property type="entry name" value="HTH_6"/>
    <property type="match status" value="1"/>
</dbReference>
<dbReference type="InterPro" id="IPR000281">
    <property type="entry name" value="HTH_RpiR"/>
</dbReference>
<protein>
    <submittedName>
        <fullName evidence="7">MurR/RpiR family transcriptional regulator</fullName>
    </submittedName>
</protein>
<evidence type="ECO:0000313" key="8">
    <source>
        <dbReference type="Proteomes" id="UP001333102"/>
    </source>
</evidence>
<sequence length="327" mass="35604">MRRQPTAPADQLPEACLARMRGLYARLRPSERRVADYILSRPAEAVHLSITALAEQTRTSESTVVKFAQRLGYEGYQQMRIALAVESGAREPATSLPVYGEIEAGDDLPTIRQKLLAHYQQALQETLALFDERVWARAVDVIVQARRLHFYGVGASGFVALDAQHKFARIGLDAWAYLDPHLQSTFAALLGPRDVAVAISHSGGTIDTLHAMQTAARAGATTIAVTHQMESPIAQRADIVFFTGGQEGLFRSGAIVSRMAQLAVVDALFIAVTIRMGAGAMERLMRSRQAVADKHLRPGARGGGGARGSPRRGRSVETTHDDEEVLR</sequence>
<keyword evidence="3" id="KW-0804">Transcription</keyword>